<dbReference type="VEuPathDB" id="FungiDB:RhiirA1_459075"/>
<sequence>MSALDEIYTHFSTNLDKKHIHIIVQCPDERKEIHCSVIHSRKKSTFQWIITRREELTLDLLKGQICAHFPLLYDTKKEYISIYRNGHDKKVQTSFKISDDNDLMKVAWSSFYRTSLELFVETPQQAFSNWSFQLLRDTFKLNASSWDTLAEFQGQRCDVTQYQQSIDYIVYELIRRQVTLPYVLTANEATRREFISCVLHGVAYCFNGKIKVVPEYEIAGPFGRGPVDWAVLMGDKIIVITEAKKDDIEQAIQRNLRLRSSGGHTSTELYGIVTTALEWFIIKVIETDCIEEPIDIKISNLTPINLPLTDRKLSKDKLLEPIKDLFSQILWIFNDQF</sequence>
<evidence type="ECO:0000313" key="2">
    <source>
        <dbReference type="Proteomes" id="UP000234323"/>
    </source>
</evidence>
<dbReference type="Proteomes" id="UP000234323">
    <property type="component" value="Unassembled WGS sequence"/>
</dbReference>
<organism evidence="1 2">
    <name type="scientific">Rhizophagus irregularis</name>
    <dbReference type="NCBI Taxonomy" id="588596"/>
    <lineage>
        <taxon>Eukaryota</taxon>
        <taxon>Fungi</taxon>
        <taxon>Fungi incertae sedis</taxon>
        <taxon>Mucoromycota</taxon>
        <taxon>Glomeromycotina</taxon>
        <taxon>Glomeromycetes</taxon>
        <taxon>Glomerales</taxon>
        <taxon>Glomeraceae</taxon>
        <taxon>Rhizophagus</taxon>
    </lineage>
</organism>
<comment type="caution">
    <text evidence="1">The sequence shown here is derived from an EMBL/GenBank/DDBJ whole genome shotgun (WGS) entry which is preliminary data.</text>
</comment>
<accession>A0A2I1GH12</accession>
<gene>
    <name evidence="1" type="ORF">RhiirA4_460636</name>
</gene>
<protein>
    <recommendedName>
        <fullName evidence="3">Crinkler family protein</fullName>
    </recommendedName>
</protein>
<reference evidence="1 2" key="1">
    <citation type="submission" date="2015-10" db="EMBL/GenBank/DDBJ databases">
        <title>Genome analyses suggest a sexual origin of heterokaryosis in a supposedly ancient asexual fungus.</title>
        <authorList>
            <person name="Ropars J."/>
            <person name="Sedzielewska K."/>
            <person name="Noel J."/>
            <person name="Charron P."/>
            <person name="Farinelli L."/>
            <person name="Marton T."/>
            <person name="Kruger M."/>
            <person name="Pelin A."/>
            <person name="Brachmann A."/>
            <person name="Corradi N."/>
        </authorList>
    </citation>
    <scope>NUCLEOTIDE SEQUENCE [LARGE SCALE GENOMIC DNA]</scope>
    <source>
        <strain evidence="1 2">A4</strain>
    </source>
</reference>
<dbReference type="VEuPathDB" id="FungiDB:FUN_009903"/>
<evidence type="ECO:0000313" key="1">
    <source>
        <dbReference type="EMBL" id="PKY45913.1"/>
    </source>
</evidence>
<dbReference type="EMBL" id="LLXI01000420">
    <property type="protein sequence ID" value="PKY45913.1"/>
    <property type="molecule type" value="Genomic_DNA"/>
</dbReference>
<keyword evidence="2" id="KW-1185">Reference proteome</keyword>
<dbReference type="VEuPathDB" id="FungiDB:RhiirFUN_013939"/>
<evidence type="ECO:0008006" key="3">
    <source>
        <dbReference type="Google" id="ProtNLM"/>
    </source>
</evidence>
<name>A0A2I1GH12_9GLOM</name>
<proteinExistence type="predicted"/>
<dbReference type="AlphaFoldDB" id="A0A2I1GH12"/>